<gene>
    <name evidence="2" type="ORF">IHV25_08805</name>
</gene>
<feature type="compositionally biased region" description="Basic and acidic residues" evidence="1">
    <location>
        <begin position="42"/>
        <end position="65"/>
    </location>
</feature>
<organism evidence="2 3">
    <name type="scientific">Phaeovibrio sulfidiphilus</name>
    <dbReference type="NCBI Taxonomy" id="1220600"/>
    <lineage>
        <taxon>Bacteria</taxon>
        <taxon>Pseudomonadati</taxon>
        <taxon>Pseudomonadota</taxon>
        <taxon>Alphaproteobacteria</taxon>
        <taxon>Rhodospirillales</taxon>
        <taxon>Rhodospirillaceae</taxon>
        <taxon>Phaeovibrio</taxon>
    </lineage>
</organism>
<dbReference type="EMBL" id="JACZHT010000007">
    <property type="protein sequence ID" value="MBE1237745.1"/>
    <property type="molecule type" value="Genomic_DNA"/>
</dbReference>
<protein>
    <submittedName>
        <fullName evidence="2">Uncharacterized protein</fullName>
    </submittedName>
</protein>
<evidence type="ECO:0000313" key="2">
    <source>
        <dbReference type="EMBL" id="MBE1237745.1"/>
    </source>
</evidence>
<dbReference type="Proteomes" id="UP000631034">
    <property type="component" value="Unassembled WGS sequence"/>
</dbReference>
<feature type="region of interest" description="Disordered" evidence="1">
    <location>
        <begin position="42"/>
        <end position="77"/>
    </location>
</feature>
<sequence>MIFKLIQHGVIAIVLVGVCAFAWASVAPTPVFGGGTSARYEVSRHDRGDRHDTRHDYKHDTRYGRDQGGWVPAHAQR</sequence>
<name>A0A8J6YNG1_9PROT</name>
<proteinExistence type="predicted"/>
<dbReference type="AlphaFoldDB" id="A0A8J6YNG1"/>
<evidence type="ECO:0000256" key="1">
    <source>
        <dbReference type="SAM" id="MobiDB-lite"/>
    </source>
</evidence>
<reference evidence="2" key="1">
    <citation type="submission" date="2020-10" db="EMBL/GenBank/DDBJ databases">
        <title>Genome sequence of the unusual species of purple photosynthetic bacteria, Phaeovibrio sulfidiphilus DSM 23193, type strain.</title>
        <authorList>
            <person name="Kyndt J.A."/>
            <person name="Meyer T.E."/>
        </authorList>
    </citation>
    <scope>NUCLEOTIDE SEQUENCE</scope>
    <source>
        <strain evidence="2">DSM 23193</strain>
    </source>
</reference>
<accession>A0A8J6YNG1</accession>
<keyword evidence="3" id="KW-1185">Reference proteome</keyword>
<evidence type="ECO:0000313" key="3">
    <source>
        <dbReference type="Proteomes" id="UP000631034"/>
    </source>
</evidence>
<dbReference type="RefSeq" id="WP_192534760.1">
    <property type="nucleotide sequence ID" value="NZ_JACZHT010000007.1"/>
</dbReference>
<comment type="caution">
    <text evidence="2">The sequence shown here is derived from an EMBL/GenBank/DDBJ whole genome shotgun (WGS) entry which is preliminary data.</text>
</comment>